<dbReference type="InterPro" id="IPR036388">
    <property type="entry name" value="WH-like_DNA-bd_sf"/>
</dbReference>
<gene>
    <name evidence="5" type="ORF">Ctaglu_39170</name>
</gene>
<dbReference type="InterPro" id="IPR023187">
    <property type="entry name" value="Tscrpt_reg_MarR-type_CS"/>
</dbReference>
<sequence>MNENRNSVARWISLLHRHGHEYVGRQLKKYNINKGQYIFLNALYKKDGIRQEELSDYLKIDKGTTAKAIKKLEDDEYIIRIVDKKDKRAYNVYLTDKALKIKPTVRKAMMAWTDILFLGFSEEEKETALVLLERMGKNATTTNDAAH</sequence>
<evidence type="ECO:0000256" key="3">
    <source>
        <dbReference type="ARBA" id="ARBA00023163"/>
    </source>
</evidence>
<keyword evidence="1" id="KW-0805">Transcription regulation</keyword>
<dbReference type="OrthoDB" id="6462103at2"/>
<dbReference type="RefSeq" id="WP_125004871.1">
    <property type="nucleotide sequence ID" value="NZ_BHYK01000030.1"/>
</dbReference>
<evidence type="ECO:0000313" key="5">
    <source>
        <dbReference type="EMBL" id="GCD12294.1"/>
    </source>
</evidence>
<dbReference type="GO" id="GO:0003677">
    <property type="term" value="F:DNA binding"/>
    <property type="evidence" value="ECO:0007669"/>
    <property type="project" value="UniProtKB-KW"/>
</dbReference>
<dbReference type="PROSITE" id="PS50995">
    <property type="entry name" value="HTH_MARR_2"/>
    <property type="match status" value="1"/>
</dbReference>
<dbReference type="Proteomes" id="UP000287872">
    <property type="component" value="Unassembled WGS sequence"/>
</dbReference>
<keyword evidence="3" id="KW-0804">Transcription</keyword>
<organism evidence="5 6">
    <name type="scientific">Clostridium tagluense</name>
    <dbReference type="NCBI Taxonomy" id="360422"/>
    <lineage>
        <taxon>Bacteria</taxon>
        <taxon>Bacillati</taxon>
        <taxon>Bacillota</taxon>
        <taxon>Clostridia</taxon>
        <taxon>Eubacteriales</taxon>
        <taxon>Clostridiaceae</taxon>
        <taxon>Clostridium</taxon>
    </lineage>
</organism>
<dbReference type="PANTHER" id="PTHR42756:SF2">
    <property type="entry name" value="MARR FAMILY REGULATORY PROTEIN"/>
    <property type="match status" value="1"/>
</dbReference>
<accession>A0A401URZ5</accession>
<dbReference type="Pfam" id="PF01047">
    <property type="entry name" value="MarR"/>
    <property type="match status" value="1"/>
</dbReference>
<dbReference type="SUPFAM" id="SSF46785">
    <property type="entry name" value="Winged helix' DNA-binding domain"/>
    <property type="match status" value="1"/>
</dbReference>
<dbReference type="EMBL" id="BHYK01000030">
    <property type="protein sequence ID" value="GCD12294.1"/>
    <property type="molecule type" value="Genomic_DNA"/>
</dbReference>
<dbReference type="GO" id="GO:0003700">
    <property type="term" value="F:DNA-binding transcription factor activity"/>
    <property type="evidence" value="ECO:0007669"/>
    <property type="project" value="InterPro"/>
</dbReference>
<name>A0A401URZ5_9CLOT</name>
<comment type="caution">
    <text evidence="5">The sequence shown here is derived from an EMBL/GenBank/DDBJ whole genome shotgun (WGS) entry which is preliminary data.</text>
</comment>
<protein>
    <submittedName>
        <fullName evidence="5">MarR family transcriptional regulator</fullName>
    </submittedName>
</protein>
<dbReference type="SMART" id="SM00347">
    <property type="entry name" value="HTH_MARR"/>
    <property type="match status" value="1"/>
</dbReference>
<evidence type="ECO:0000256" key="1">
    <source>
        <dbReference type="ARBA" id="ARBA00023015"/>
    </source>
</evidence>
<dbReference type="InterPro" id="IPR036390">
    <property type="entry name" value="WH_DNA-bd_sf"/>
</dbReference>
<dbReference type="PANTHER" id="PTHR42756">
    <property type="entry name" value="TRANSCRIPTIONAL REGULATOR, MARR"/>
    <property type="match status" value="1"/>
</dbReference>
<keyword evidence="6" id="KW-1185">Reference proteome</keyword>
<dbReference type="InterPro" id="IPR000835">
    <property type="entry name" value="HTH_MarR-typ"/>
</dbReference>
<keyword evidence="2" id="KW-0238">DNA-binding</keyword>
<evidence type="ECO:0000313" key="6">
    <source>
        <dbReference type="Proteomes" id="UP000287872"/>
    </source>
</evidence>
<dbReference type="PRINTS" id="PR00598">
    <property type="entry name" value="HTHMARR"/>
</dbReference>
<evidence type="ECO:0000256" key="2">
    <source>
        <dbReference type="ARBA" id="ARBA00023125"/>
    </source>
</evidence>
<proteinExistence type="predicted"/>
<dbReference type="PROSITE" id="PS01117">
    <property type="entry name" value="HTH_MARR_1"/>
    <property type="match status" value="1"/>
</dbReference>
<reference evidence="5 6" key="1">
    <citation type="submission" date="2018-11" db="EMBL/GenBank/DDBJ databases">
        <title>Genome sequencing and assembly of Clostridium tagluense strain A121.</title>
        <authorList>
            <person name="Murakami T."/>
            <person name="Segawa T."/>
            <person name="Shcherbakova V.A."/>
            <person name="Mori H."/>
            <person name="Yoshimura Y."/>
        </authorList>
    </citation>
    <scope>NUCLEOTIDE SEQUENCE [LARGE SCALE GENOMIC DNA]</scope>
    <source>
        <strain evidence="5 6">A121</strain>
    </source>
</reference>
<dbReference type="AlphaFoldDB" id="A0A401URZ5"/>
<evidence type="ECO:0000259" key="4">
    <source>
        <dbReference type="PROSITE" id="PS50995"/>
    </source>
</evidence>
<dbReference type="Gene3D" id="1.10.10.10">
    <property type="entry name" value="Winged helix-like DNA-binding domain superfamily/Winged helix DNA-binding domain"/>
    <property type="match status" value="1"/>
</dbReference>
<feature type="domain" description="HTH marR-type" evidence="4">
    <location>
        <begin position="5"/>
        <end position="137"/>
    </location>
</feature>